<evidence type="ECO:0000313" key="3">
    <source>
        <dbReference type="Proteomes" id="UP000682403"/>
    </source>
</evidence>
<proteinExistence type="predicted"/>
<evidence type="ECO:0000256" key="1">
    <source>
        <dbReference type="SAM" id="Phobius"/>
    </source>
</evidence>
<dbReference type="RefSeq" id="WP_211556738.1">
    <property type="nucleotide sequence ID" value="NZ_JAGVRK010000001.1"/>
</dbReference>
<evidence type="ECO:0000313" key="2">
    <source>
        <dbReference type="EMBL" id="MBS2968101.1"/>
    </source>
</evidence>
<organism evidence="2 3">
    <name type="scientific">Metabacillus flavus</name>
    <dbReference type="NCBI Taxonomy" id="2823519"/>
    <lineage>
        <taxon>Bacteria</taxon>
        <taxon>Bacillati</taxon>
        <taxon>Bacillota</taxon>
        <taxon>Bacilli</taxon>
        <taxon>Bacillales</taxon>
        <taxon>Bacillaceae</taxon>
        <taxon>Metabacillus</taxon>
    </lineage>
</organism>
<feature type="transmembrane region" description="Helical" evidence="1">
    <location>
        <begin position="12"/>
        <end position="35"/>
    </location>
</feature>
<keyword evidence="1" id="KW-0472">Membrane</keyword>
<name>A0ABS5LBK4_9BACI</name>
<keyword evidence="1" id="KW-0812">Transmembrane</keyword>
<keyword evidence="1" id="KW-1133">Transmembrane helix</keyword>
<keyword evidence="3" id="KW-1185">Reference proteome</keyword>
<comment type="caution">
    <text evidence="2">The sequence shown here is derived from an EMBL/GenBank/DDBJ whole genome shotgun (WGS) entry which is preliminary data.</text>
</comment>
<reference evidence="2 3" key="1">
    <citation type="submission" date="2021-04" db="EMBL/GenBank/DDBJ databases">
        <title>Metabacillus sp. strain KIGAM252 whole genome sequence.</title>
        <authorList>
            <person name="Seo M.-J."/>
            <person name="Cho E.-S."/>
            <person name="Hwang C.Y."/>
            <person name="Yoon D.J."/>
        </authorList>
    </citation>
    <scope>NUCLEOTIDE SEQUENCE [LARGE SCALE GENOMIC DNA]</scope>
    <source>
        <strain evidence="2 3">KIGAM252</strain>
    </source>
</reference>
<evidence type="ECO:0008006" key="4">
    <source>
        <dbReference type="Google" id="ProtNLM"/>
    </source>
</evidence>
<sequence length="81" mass="9636">MVNSRDFLFSGFALLITFLPLIITVCGLIFIIRAFRRFEVRAQERLHLEKENLASNEQQMRRIQDLNQRMISIENILKQVE</sequence>
<protein>
    <recommendedName>
        <fullName evidence="4">DUF4083 domain-containing protein</fullName>
    </recommendedName>
</protein>
<dbReference type="EMBL" id="JAGVRK010000001">
    <property type="protein sequence ID" value="MBS2968101.1"/>
    <property type="molecule type" value="Genomic_DNA"/>
</dbReference>
<gene>
    <name evidence="2" type="ORF">J9317_04945</name>
</gene>
<dbReference type="Proteomes" id="UP000682403">
    <property type="component" value="Unassembled WGS sequence"/>
</dbReference>
<accession>A0ABS5LBK4</accession>